<dbReference type="SUPFAM" id="SSF51735">
    <property type="entry name" value="NAD(P)-binding Rossmann-fold domains"/>
    <property type="match status" value="1"/>
</dbReference>
<dbReference type="AlphaFoldDB" id="A0AAE1MB22"/>
<dbReference type="Proteomes" id="UP001293593">
    <property type="component" value="Unassembled WGS sequence"/>
</dbReference>
<comment type="cofactor">
    <cofactor evidence="1">
        <name>Zn(2+)</name>
        <dbReference type="ChEBI" id="CHEBI:29105"/>
    </cofactor>
</comment>
<protein>
    <recommendedName>
        <fullName evidence="5">Alcohol dehydrogenase-like C-terminal domain-containing protein</fullName>
    </recommendedName>
</protein>
<dbReference type="GO" id="GO:0046294">
    <property type="term" value="P:formaldehyde catabolic process"/>
    <property type="evidence" value="ECO:0007669"/>
    <property type="project" value="TreeGrafter"/>
</dbReference>
<dbReference type="Pfam" id="PF00107">
    <property type="entry name" value="ADH_zinc_N"/>
    <property type="match status" value="1"/>
</dbReference>
<comment type="subunit">
    <text evidence="2">Homodimer.</text>
</comment>
<dbReference type="EMBL" id="JAWXYG010000013">
    <property type="protein sequence ID" value="KAK4256043.1"/>
    <property type="molecule type" value="Genomic_DNA"/>
</dbReference>
<keyword evidence="4" id="KW-0862">Zinc</keyword>
<gene>
    <name evidence="6" type="ORF">QN277_008959</name>
</gene>
<evidence type="ECO:0000256" key="4">
    <source>
        <dbReference type="ARBA" id="ARBA00022833"/>
    </source>
</evidence>
<organism evidence="6 7">
    <name type="scientific">Acacia crassicarpa</name>
    <name type="common">northern wattle</name>
    <dbReference type="NCBI Taxonomy" id="499986"/>
    <lineage>
        <taxon>Eukaryota</taxon>
        <taxon>Viridiplantae</taxon>
        <taxon>Streptophyta</taxon>
        <taxon>Embryophyta</taxon>
        <taxon>Tracheophyta</taxon>
        <taxon>Spermatophyta</taxon>
        <taxon>Magnoliopsida</taxon>
        <taxon>eudicotyledons</taxon>
        <taxon>Gunneridae</taxon>
        <taxon>Pentapetalae</taxon>
        <taxon>rosids</taxon>
        <taxon>fabids</taxon>
        <taxon>Fabales</taxon>
        <taxon>Fabaceae</taxon>
        <taxon>Caesalpinioideae</taxon>
        <taxon>mimosoid clade</taxon>
        <taxon>Acacieae</taxon>
        <taxon>Acacia</taxon>
    </lineage>
</organism>
<dbReference type="GO" id="GO:0051903">
    <property type="term" value="F:S-(hydroxymethyl)glutathione dehydrogenase [NAD(P)+] activity"/>
    <property type="evidence" value="ECO:0007669"/>
    <property type="project" value="TreeGrafter"/>
</dbReference>
<dbReference type="InterPro" id="IPR036291">
    <property type="entry name" value="NAD(P)-bd_dom_sf"/>
</dbReference>
<reference evidence="6" key="1">
    <citation type="submission" date="2023-10" db="EMBL/GenBank/DDBJ databases">
        <title>Chromosome-level genome of the transformable northern wattle, Acacia crassicarpa.</title>
        <authorList>
            <person name="Massaro I."/>
            <person name="Sinha N.R."/>
            <person name="Poethig S."/>
            <person name="Leichty A.R."/>
        </authorList>
    </citation>
    <scope>NUCLEOTIDE SEQUENCE</scope>
    <source>
        <strain evidence="6">Acra3RX</strain>
        <tissue evidence="6">Leaf</tissue>
    </source>
</reference>
<dbReference type="InterPro" id="IPR013149">
    <property type="entry name" value="ADH-like_C"/>
</dbReference>
<evidence type="ECO:0000256" key="1">
    <source>
        <dbReference type="ARBA" id="ARBA00001947"/>
    </source>
</evidence>
<evidence type="ECO:0000313" key="7">
    <source>
        <dbReference type="Proteomes" id="UP001293593"/>
    </source>
</evidence>
<name>A0AAE1MB22_9FABA</name>
<dbReference type="Gene3D" id="3.40.50.720">
    <property type="entry name" value="NAD(P)-binding Rossmann-like Domain"/>
    <property type="match status" value="1"/>
</dbReference>
<accession>A0AAE1MB22</accession>
<dbReference type="PANTHER" id="PTHR43880:SF38">
    <property type="entry name" value="ALCOHOL DEHYDROGENASE-RELATED"/>
    <property type="match status" value="1"/>
</dbReference>
<keyword evidence="7" id="KW-1185">Reference proteome</keyword>
<keyword evidence="3" id="KW-0479">Metal-binding</keyword>
<evidence type="ECO:0000256" key="2">
    <source>
        <dbReference type="ARBA" id="ARBA00011738"/>
    </source>
</evidence>
<evidence type="ECO:0000259" key="5">
    <source>
        <dbReference type="Pfam" id="PF00107"/>
    </source>
</evidence>
<dbReference type="GO" id="GO:0005829">
    <property type="term" value="C:cytosol"/>
    <property type="evidence" value="ECO:0007669"/>
    <property type="project" value="TreeGrafter"/>
</dbReference>
<feature type="domain" description="Alcohol dehydrogenase-like C-terminal" evidence="5">
    <location>
        <begin position="10"/>
        <end position="134"/>
    </location>
</feature>
<sequence>MQKTYAEHQAISGAKLMGATKIIGIDINEKKREKREVFGMTDFINPKDHSDKPSSQLVKDLTNGLGVDYAVDCTGVATLLTQALESTKVGKGRVIAVGAGIEEFVQVNWFGLLLGRTLRGSIFGGLKPKSDLSTVATKCQNKEFPLHELFTHKVPLTEINKAFVLSKQPDCVKVVIKI</sequence>
<evidence type="ECO:0000313" key="6">
    <source>
        <dbReference type="EMBL" id="KAK4256043.1"/>
    </source>
</evidence>
<dbReference type="GO" id="GO:0008270">
    <property type="term" value="F:zinc ion binding"/>
    <property type="evidence" value="ECO:0007669"/>
    <property type="project" value="TreeGrafter"/>
</dbReference>
<proteinExistence type="predicted"/>
<dbReference type="FunFam" id="3.40.50.720:FF:000003">
    <property type="entry name" value="S-(hydroxymethyl)glutathione dehydrogenase"/>
    <property type="match status" value="1"/>
</dbReference>
<comment type="caution">
    <text evidence="6">The sequence shown here is derived from an EMBL/GenBank/DDBJ whole genome shotgun (WGS) entry which is preliminary data.</text>
</comment>
<evidence type="ECO:0000256" key="3">
    <source>
        <dbReference type="ARBA" id="ARBA00022723"/>
    </source>
</evidence>
<dbReference type="PANTHER" id="PTHR43880">
    <property type="entry name" value="ALCOHOL DEHYDROGENASE"/>
    <property type="match status" value="1"/>
</dbReference>
<dbReference type="Gene3D" id="3.90.180.10">
    <property type="entry name" value="Medium-chain alcohol dehydrogenases, catalytic domain"/>
    <property type="match status" value="1"/>
</dbReference>